<dbReference type="PANTHER" id="PTHR47129">
    <property type="entry name" value="QUINONE OXIDOREDUCTASE 2"/>
    <property type="match status" value="1"/>
</dbReference>
<dbReference type="InterPro" id="IPR052718">
    <property type="entry name" value="NmrA-type_oxidoreductase"/>
</dbReference>
<dbReference type="SUPFAM" id="SSF51735">
    <property type="entry name" value="NAD(P)-binding Rossmann-fold domains"/>
    <property type="match status" value="1"/>
</dbReference>
<dbReference type="RefSeq" id="WP_189330280.1">
    <property type="nucleotide sequence ID" value="NZ_AP023356.1"/>
</dbReference>
<feature type="domain" description="NAD(P)-binding" evidence="1">
    <location>
        <begin position="7"/>
        <end position="178"/>
    </location>
</feature>
<evidence type="ECO:0000313" key="3">
    <source>
        <dbReference type="Proteomes" id="UP000676967"/>
    </source>
</evidence>
<protein>
    <submittedName>
        <fullName evidence="2">NAD(P)-dependent oxidoreductase</fullName>
    </submittedName>
</protein>
<dbReference type="EMBL" id="AP023356">
    <property type="protein sequence ID" value="BCJ47935.1"/>
    <property type="molecule type" value="Genomic_DNA"/>
</dbReference>
<dbReference type="Proteomes" id="UP000676967">
    <property type="component" value="Chromosome"/>
</dbReference>
<dbReference type="PANTHER" id="PTHR47129:SF1">
    <property type="entry name" value="NMRA-LIKE DOMAIN-CONTAINING PROTEIN"/>
    <property type="match status" value="1"/>
</dbReference>
<organism evidence="2 3">
    <name type="scientific">Actinoplanes ianthinogenes</name>
    <dbReference type="NCBI Taxonomy" id="122358"/>
    <lineage>
        <taxon>Bacteria</taxon>
        <taxon>Bacillati</taxon>
        <taxon>Actinomycetota</taxon>
        <taxon>Actinomycetes</taxon>
        <taxon>Micromonosporales</taxon>
        <taxon>Micromonosporaceae</taxon>
        <taxon>Actinoplanes</taxon>
    </lineage>
</organism>
<sequence>MIVAVTGASGRLGRLVIDELLARGTPAGSLVPISRTRIDARTRYGDFERPHTLEEAFRGVDRLLVISTIGARDAVGAHRAAFQAAARAGVERIVYTSVQNPVRDNPFPAAGIHLHSEADLTAAGVPWTILRNALYADLRTELARCYARDGRWITNLGDGGHAFVARADCAAAAAGALTGDGHEGHVYDVTGPALVTADGYLALVSGRFGARIERVDVGDDAYERHRAAFVADPANAGTFELFTGSGRAIREGHLARLGDGVRLLAGRPPRPLEDLLQVDRC</sequence>
<evidence type="ECO:0000313" key="2">
    <source>
        <dbReference type="EMBL" id="BCJ47935.1"/>
    </source>
</evidence>
<proteinExistence type="predicted"/>
<dbReference type="Gene3D" id="3.90.25.10">
    <property type="entry name" value="UDP-galactose 4-epimerase, domain 1"/>
    <property type="match status" value="1"/>
</dbReference>
<name>A0ABM7M8F7_9ACTN</name>
<gene>
    <name evidence="2" type="ORF">Aiant_85920</name>
</gene>
<reference evidence="2 3" key="1">
    <citation type="submission" date="2020-08" db="EMBL/GenBank/DDBJ databases">
        <title>Whole genome shotgun sequence of Actinoplanes ianthinogenes NBRC 13996.</title>
        <authorList>
            <person name="Komaki H."/>
            <person name="Tamura T."/>
        </authorList>
    </citation>
    <scope>NUCLEOTIDE SEQUENCE [LARGE SCALE GENOMIC DNA]</scope>
    <source>
        <strain evidence="2 3">NBRC 13996</strain>
    </source>
</reference>
<dbReference type="InterPro" id="IPR036291">
    <property type="entry name" value="NAD(P)-bd_dom_sf"/>
</dbReference>
<dbReference type="Gene3D" id="3.40.50.720">
    <property type="entry name" value="NAD(P)-binding Rossmann-like Domain"/>
    <property type="match status" value="1"/>
</dbReference>
<evidence type="ECO:0000259" key="1">
    <source>
        <dbReference type="Pfam" id="PF13460"/>
    </source>
</evidence>
<keyword evidence="3" id="KW-1185">Reference proteome</keyword>
<dbReference type="Pfam" id="PF13460">
    <property type="entry name" value="NAD_binding_10"/>
    <property type="match status" value="1"/>
</dbReference>
<dbReference type="InterPro" id="IPR016040">
    <property type="entry name" value="NAD(P)-bd_dom"/>
</dbReference>
<accession>A0ABM7M8F7</accession>